<reference evidence="1 2" key="1">
    <citation type="journal article" date="2019" name="Sci. Rep.">
        <title>Orb-weaving spider Araneus ventricosus genome elucidates the spidroin gene catalogue.</title>
        <authorList>
            <person name="Kono N."/>
            <person name="Nakamura H."/>
            <person name="Ohtoshi R."/>
            <person name="Moran D.A.P."/>
            <person name="Shinohara A."/>
            <person name="Yoshida Y."/>
            <person name="Fujiwara M."/>
            <person name="Mori M."/>
            <person name="Tomita M."/>
            <person name="Arakawa K."/>
        </authorList>
    </citation>
    <scope>NUCLEOTIDE SEQUENCE [LARGE SCALE GENOMIC DNA]</scope>
</reference>
<proteinExistence type="predicted"/>
<evidence type="ECO:0000313" key="2">
    <source>
        <dbReference type="Proteomes" id="UP000499080"/>
    </source>
</evidence>
<organism evidence="1 2">
    <name type="scientific">Araneus ventricosus</name>
    <name type="common">Orbweaver spider</name>
    <name type="synonym">Epeira ventricosa</name>
    <dbReference type="NCBI Taxonomy" id="182803"/>
    <lineage>
        <taxon>Eukaryota</taxon>
        <taxon>Metazoa</taxon>
        <taxon>Ecdysozoa</taxon>
        <taxon>Arthropoda</taxon>
        <taxon>Chelicerata</taxon>
        <taxon>Arachnida</taxon>
        <taxon>Araneae</taxon>
        <taxon>Araneomorphae</taxon>
        <taxon>Entelegynae</taxon>
        <taxon>Araneoidea</taxon>
        <taxon>Araneidae</taxon>
        <taxon>Araneus</taxon>
    </lineage>
</organism>
<dbReference type="EMBL" id="BGPR01027665">
    <property type="protein sequence ID" value="GBN98361.1"/>
    <property type="molecule type" value="Genomic_DNA"/>
</dbReference>
<accession>A0A4Y2TDN5</accession>
<sequence length="159" mass="18142">MFASLQNPRPSELVWQTAKFQMLPSLLAFTAALASVRLKVNKYAGTDRQSTLTDLAQNFIRTYILDDDCVPNLSIWHFQVSGNSRVRTTSNIQTDRLPLWILSDVPMKPTKFCVRIHLPQTHSDHIPNFIPVALIVFELSCSQTDRHNSKIVFFGLRDV</sequence>
<comment type="caution">
    <text evidence="1">The sequence shown here is derived from an EMBL/GenBank/DDBJ whole genome shotgun (WGS) entry which is preliminary data.</text>
</comment>
<dbReference type="AlphaFoldDB" id="A0A4Y2TDN5"/>
<gene>
    <name evidence="1" type="ORF">AVEN_252235_1</name>
</gene>
<dbReference type="Proteomes" id="UP000499080">
    <property type="component" value="Unassembled WGS sequence"/>
</dbReference>
<name>A0A4Y2TDN5_ARAVE</name>
<evidence type="ECO:0000313" key="1">
    <source>
        <dbReference type="EMBL" id="GBN98361.1"/>
    </source>
</evidence>
<keyword evidence="2" id="KW-1185">Reference proteome</keyword>
<protein>
    <submittedName>
        <fullName evidence="1">Uncharacterized protein</fullName>
    </submittedName>
</protein>